<evidence type="ECO:0000313" key="2">
    <source>
        <dbReference type="Proteomes" id="UP000606499"/>
    </source>
</evidence>
<proteinExistence type="predicted"/>
<dbReference type="EMBL" id="JACOPL010000009">
    <property type="protein sequence ID" value="MBC5725926.1"/>
    <property type="molecule type" value="Genomic_DNA"/>
</dbReference>
<dbReference type="Proteomes" id="UP000606499">
    <property type="component" value="Unassembled WGS sequence"/>
</dbReference>
<dbReference type="RefSeq" id="WP_186950067.1">
    <property type="nucleotide sequence ID" value="NZ_JACOPL010000009.1"/>
</dbReference>
<comment type="caution">
    <text evidence="1">The sequence shown here is derived from an EMBL/GenBank/DDBJ whole genome shotgun (WGS) entry which is preliminary data.</text>
</comment>
<protein>
    <submittedName>
        <fullName evidence="1">Uncharacterized protein</fullName>
    </submittedName>
</protein>
<organism evidence="1 2">
    <name type="scientific">Agathobaculum faecis</name>
    <dbReference type="NCBI Taxonomy" id="2763013"/>
    <lineage>
        <taxon>Bacteria</taxon>
        <taxon>Bacillati</taxon>
        <taxon>Bacillota</taxon>
        <taxon>Clostridia</taxon>
        <taxon>Eubacteriales</taxon>
        <taxon>Butyricicoccaceae</taxon>
        <taxon>Agathobaculum</taxon>
    </lineage>
</organism>
<name>A0A923RX50_9FIRM</name>
<keyword evidence="2" id="KW-1185">Reference proteome</keyword>
<evidence type="ECO:0000313" key="1">
    <source>
        <dbReference type="EMBL" id="MBC5725926.1"/>
    </source>
</evidence>
<dbReference type="AlphaFoldDB" id="A0A923RX50"/>
<reference evidence="1" key="1">
    <citation type="submission" date="2020-08" db="EMBL/GenBank/DDBJ databases">
        <title>Genome public.</title>
        <authorList>
            <person name="Liu C."/>
            <person name="Sun Q."/>
        </authorList>
    </citation>
    <scope>NUCLEOTIDE SEQUENCE</scope>
    <source>
        <strain evidence="1">NSJ-28</strain>
    </source>
</reference>
<accession>A0A923RX50</accession>
<sequence length="45" mass="5115">MEKDQTITEFIGNARHNSLLLKQIIAAVYGTCEENITIHVQIETK</sequence>
<gene>
    <name evidence="1" type="ORF">H8S45_10715</name>
</gene>